<dbReference type="PANTHER" id="PTHR10013">
    <property type="entry name" value="GENERAL VESICULAR TRANSPORT FACTOR P115"/>
    <property type="match status" value="1"/>
</dbReference>
<dbReference type="FunFam" id="1.25.10.10:FF:000296">
    <property type="entry name" value="Related to transport protein USO1"/>
    <property type="match status" value="1"/>
</dbReference>
<dbReference type="InterPro" id="IPR016024">
    <property type="entry name" value="ARM-type_fold"/>
</dbReference>
<dbReference type="GO" id="GO:0005783">
    <property type="term" value="C:endoplasmic reticulum"/>
    <property type="evidence" value="ECO:0007669"/>
    <property type="project" value="TreeGrafter"/>
</dbReference>
<evidence type="ECO:0000313" key="8">
    <source>
        <dbReference type="EMBL" id="RSH86761.1"/>
    </source>
</evidence>
<keyword evidence="3 4" id="KW-0175">Coiled coil</keyword>
<evidence type="ECO:0000313" key="9">
    <source>
        <dbReference type="Proteomes" id="UP000279236"/>
    </source>
</evidence>
<dbReference type="InterPro" id="IPR024095">
    <property type="entry name" value="Vesicle_P115"/>
</dbReference>
<feature type="compositionally biased region" description="Basic and acidic residues" evidence="5">
    <location>
        <begin position="947"/>
        <end position="956"/>
    </location>
</feature>
<dbReference type="SUPFAM" id="SSF48371">
    <property type="entry name" value="ARM repeat"/>
    <property type="match status" value="1"/>
</dbReference>
<proteinExistence type="predicted"/>
<gene>
    <name evidence="8" type="ORF">EHS24_005033</name>
</gene>
<dbReference type="RefSeq" id="XP_028479546.1">
    <property type="nucleotide sequence ID" value="XM_028620574.1"/>
</dbReference>
<keyword evidence="9" id="KW-1185">Reference proteome</keyword>
<dbReference type="InterPro" id="IPR006953">
    <property type="entry name" value="Vesicle_Uso1_P115_head"/>
</dbReference>
<evidence type="ECO:0000256" key="5">
    <source>
        <dbReference type="SAM" id="MobiDB-lite"/>
    </source>
</evidence>
<dbReference type="Pfam" id="PF04869">
    <property type="entry name" value="Uso1_p115_head"/>
    <property type="match status" value="1"/>
</dbReference>
<feature type="domain" description="Vesicle tethering protein Uso1/P115-like head" evidence="6">
    <location>
        <begin position="423"/>
        <end position="730"/>
    </location>
</feature>
<evidence type="ECO:0000259" key="6">
    <source>
        <dbReference type="Pfam" id="PF04869"/>
    </source>
</evidence>
<dbReference type="AlphaFoldDB" id="A0A427Y6P7"/>
<comment type="subcellular location">
    <subcellularLocation>
        <location evidence="1">Golgi apparatus</location>
    </subcellularLocation>
</comment>
<dbReference type="PANTHER" id="PTHR10013:SF0">
    <property type="entry name" value="GENERAL VESICULAR TRANSPORT FACTOR P115"/>
    <property type="match status" value="1"/>
</dbReference>
<dbReference type="InterPro" id="IPR006955">
    <property type="entry name" value="Uso1_p115_C"/>
</dbReference>
<evidence type="ECO:0000259" key="7">
    <source>
        <dbReference type="Pfam" id="PF04871"/>
    </source>
</evidence>
<evidence type="ECO:0000256" key="2">
    <source>
        <dbReference type="ARBA" id="ARBA00023034"/>
    </source>
</evidence>
<dbReference type="GeneID" id="39589576"/>
<sequence length="970" mass="104769">MSLFGTRFSSAVTAIRGELSAAPQTASDTIIKLVDKIQTSPLVDDRRTAVLGLKGLSRDWKLDVGKEAFPSLLAVLEHDAPYNIEIAKAVLETLMVLCETAEKPQKDDLGLRHIDIFLEEPKPFHSVLGLLSDSPSFYPRFYALQFLSQILTARPGLAQSYILSAPPPGVDGVLTVLDPKAPAPGQQGTAVSGGGGEMLRNEALLLLPALLAGNADLQKIIAFSGAFERTLDIIRAENGIEGGIVVQDALTVISTLLRYNVSNQNLFRELSLMPSLPPMLHFPSPLTPDVPAPDAFALQDWPEQKLYNAGMVLGLIRTLVGGPGGSNQSAMANGGVTRCLLELSLASNAPNGLKCQALNTLTPIMLSSVANQALLSTLMLSPLVPVHADEEHPNGGFIRLPARPAVVALVASVIEGDPSAGGHGLRGRAAGVNMFEAYVTGNDDARIGILSSMVPPPADNPNANFPDDPQSAGSLIMSGLLDFPSSEAPFDPYRPLFSCLLLAHLIRNSEHGKKLAREISFPSGDADEAVAEDDDDRVSLLQLIVGNLMMASREQTDAANRAAKEGHGSGEEEDWTRVIVGYLVLLSTWLWDSPKSVREFLSESANLQVLIGPITQPTGIDPLVQGLCAFLLGVCYEFNREPGEITRATLHPILHSRIGPDQFVSRMARLREDPRFRAVQPDAFDTEGEDATAAVQSEDNEDTEEGLELWFDWAFVDFWKNHYYTIQRSIAVEPDAVRGPPVDDGESAEIIMSLRAKLKAQTDEVVSLQTQLSRKQDEHARDKETKETLSRDKDTLVAEIDSLTAQVATLTAAVDAAKSGSNSELETLRSDLAAARGQVSSSLADSAAHAETKTQLETVRSELDTVRAELDSVRAEHAVTLDKLTAKEAEPVPAPAPAGLSDEDKAKFAQLEADLAEEKDKAAESAKEQEDLLVLLEELSQKRKRDKAAMREKGLDVSDDEEEEEDDDDE</sequence>
<dbReference type="Proteomes" id="UP000279236">
    <property type="component" value="Unassembled WGS sequence"/>
</dbReference>
<name>A0A427Y6P7_9TREE</name>
<dbReference type="InterPro" id="IPR011989">
    <property type="entry name" value="ARM-like"/>
</dbReference>
<dbReference type="EMBL" id="RSCE01000002">
    <property type="protein sequence ID" value="RSH86761.1"/>
    <property type="molecule type" value="Genomic_DNA"/>
</dbReference>
<accession>A0A427Y6P7</accession>
<reference evidence="8 9" key="1">
    <citation type="submission" date="2018-11" db="EMBL/GenBank/DDBJ databases">
        <title>Genome sequence of Apiotrichum porosum DSM 27194.</title>
        <authorList>
            <person name="Aliyu H."/>
            <person name="Gorte O."/>
            <person name="Ochsenreither K."/>
        </authorList>
    </citation>
    <scope>NUCLEOTIDE SEQUENCE [LARGE SCALE GENOMIC DNA]</scope>
    <source>
        <strain evidence="8 9">DSM 27194</strain>
    </source>
</reference>
<organism evidence="8 9">
    <name type="scientific">Apiotrichum porosum</name>
    <dbReference type="NCBI Taxonomy" id="105984"/>
    <lineage>
        <taxon>Eukaryota</taxon>
        <taxon>Fungi</taxon>
        <taxon>Dikarya</taxon>
        <taxon>Basidiomycota</taxon>
        <taxon>Agaricomycotina</taxon>
        <taxon>Tremellomycetes</taxon>
        <taxon>Trichosporonales</taxon>
        <taxon>Trichosporonaceae</taxon>
        <taxon>Apiotrichum</taxon>
    </lineage>
</organism>
<feature type="region of interest" description="Disordered" evidence="5">
    <location>
        <begin position="884"/>
        <end position="929"/>
    </location>
</feature>
<dbReference type="GO" id="GO:0012507">
    <property type="term" value="C:ER to Golgi transport vesicle membrane"/>
    <property type="evidence" value="ECO:0007669"/>
    <property type="project" value="TreeGrafter"/>
</dbReference>
<feature type="compositionally biased region" description="Basic and acidic residues" evidence="5">
    <location>
        <begin position="774"/>
        <end position="790"/>
    </location>
</feature>
<feature type="compositionally biased region" description="Acidic residues" evidence="5">
    <location>
        <begin position="957"/>
        <end position="970"/>
    </location>
</feature>
<dbReference type="GO" id="GO:0048280">
    <property type="term" value="P:vesicle fusion with Golgi apparatus"/>
    <property type="evidence" value="ECO:0007669"/>
    <property type="project" value="InterPro"/>
</dbReference>
<feature type="region of interest" description="Disordered" evidence="5">
    <location>
        <begin position="942"/>
        <end position="970"/>
    </location>
</feature>
<dbReference type="OrthoDB" id="198977at2759"/>
<dbReference type="GO" id="GO:0005795">
    <property type="term" value="C:Golgi stack"/>
    <property type="evidence" value="ECO:0007669"/>
    <property type="project" value="TreeGrafter"/>
</dbReference>
<dbReference type="STRING" id="105984.A0A427Y6P7"/>
<evidence type="ECO:0000256" key="1">
    <source>
        <dbReference type="ARBA" id="ARBA00004555"/>
    </source>
</evidence>
<protein>
    <submittedName>
        <fullName evidence="8">Uncharacterized protein</fullName>
    </submittedName>
</protein>
<dbReference type="GO" id="GO:0000139">
    <property type="term" value="C:Golgi membrane"/>
    <property type="evidence" value="ECO:0007669"/>
    <property type="project" value="InterPro"/>
</dbReference>
<keyword evidence="2" id="KW-0333">Golgi apparatus</keyword>
<dbReference type="Gene3D" id="1.25.10.10">
    <property type="entry name" value="Leucine-rich Repeat Variant"/>
    <property type="match status" value="1"/>
</dbReference>
<comment type="caution">
    <text evidence="8">The sequence shown here is derived from an EMBL/GenBank/DDBJ whole genome shotgun (WGS) entry which is preliminary data.</text>
</comment>
<dbReference type="Pfam" id="PF04871">
    <property type="entry name" value="Uso1_p115_C"/>
    <property type="match status" value="1"/>
</dbReference>
<feature type="coiled-coil region" evidence="4">
    <location>
        <begin position="849"/>
        <end position="876"/>
    </location>
</feature>
<feature type="region of interest" description="Disordered" evidence="5">
    <location>
        <begin position="769"/>
        <end position="790"/>
    </location>
</feature>
<dbReference type="GO" id="GO:0048211">
    <property type="term" value="P:Golgi vesicle docking"/>
    <property type="evidence" value="ECO:0007669"/>
    <property type="project" value="TreeGrafter"/>
</dbReference>
<dbReference type="GO" id="GO:0006886">
    <property type="term" value="P:intracellular protein transport"/>
    <property type="evidence" value="ECO:0007669"/>
    <property type="project" value="InterPro"/>
</dbReference>
<dbReference type="GO" id="GO:0006888">
    <property type="term" value="P:endoplasmic reticulum to Golgi vesicle-mediated transport"/>
    <property type="evidence" value="ECO:0007669"/>
    <property type="project" value="TreeGrafter"/>
</dbReference>
<evidence type="ECO:0000256" key="3">
    <source>
        <dbReference type="ARBA" id="ARBA00023054"/>
    </source>
</evidence>
<feature type="domain" description="Uso1/p115-like vesicle tethering protein C-terminal" evidence="7">
    <location>
        <begin position="823"/>
        <end position="970"/>
    </location>
</feature>
<feature type="compositionally biased region" description="Basic and acidic residues" evidence="5">
    <location>
        <begin position="916"/>
        <end position="929"/>
    </location>
</feature>
<evidence type="ECO:0000256" key="4">
    <source>
        <dbReference type="SAM" id="Coils"/>
    </source>
</evidence>